<evidence type="ECO:0000256" key="4">
    <source>
        <dbReference type="ARBA" id="ARBA00022806"/>
    </source>
</evidence>
<feature type="compositionally biased region" description="Low complexity" evidence="10">
    <location>
        <begin position="337"/>
        <end position="346"/>
    </location>
</feature>
<evidence type="ECO:0000256" key="2">
    <source>
        <dbReference type="ARBA" id="ARBA00022763"/>
    </source>
</evidence>
<keyword evidence="7" id="KW-0234">DNA repair</keyword>
<keyword evidence="6" id="KW-0238">DNA-binding</keyword>
<gene>
    <name evidence="12" type="ORF">WJX84_000183</name>
</gene>
<dbReference type="InterPro" id="IPR049163">
    <property type="entry name" value="Pif1-like_2B_dom"/>
</dbReference>
<keyword evidence="13" id="KW-1185">Reference proteome</keyword>
<evidence type="ECO:0000259" key="11">
    <source>
        <dbReference type="PROSITE" id="PS50158"/>
    </source>
</evidence>
<feature type="region of interest" description="Disordered" evidence="10">
    <location>
        <begin position="400"/>
        <end position="458"/>
    </location>
</feature>
<evidence type="ECO:0000256" key="6">
    <source>
        <dbReference type="ARBA" id="ARBA00023125"/>
    </source>
</evidence>
<evidence type="ECO:0000256" key="3">
    <source>
        <dbReference type="ARBA" id="ARBA00022801"/>
    </source>
</evidence>
<dbReference type="InterPro" id="IPR001878">
    <property type="entry name" value="Znf_CCHC"/>
</dbReference>
<evidence type="ECO:0000256" key="1">
    <source>
        <dbReference type="ARBA" id="ARBA00022741"/>
    </source>
</evidence>
<dbReference type="InterPro" id="IPR027417">
    <property type="entry name" value="P-loop_NTPase"/>
</dbReference>
<dbReference type="Pfam" id="PF21530">
    <property type="entry name" value="Pif1_2B_dom"/>
    <property type="match status" value="1"/>
</dbReference>
<accession>A0AAW1SW75</accession>
<dbReference type="CDD" id="cd18809">
    <property type="entry name" value="SF1_C_RecD"/>
    <property type="match status" value="1"/>
</dbReference>
<keyword evidence="1" id="KW-0547">Nucleotide-binding</keyword>
<keyword evidence="8" id="KW-0413">Isomerase</keyword>
<dbReference type="Proteomes" id="UP001485043">
    <property type="component" value="Unassembled WGS sequence"/>
</dbReference>
<dbReference type="EMBL" id="JALJOV010000844">
    <property type="protein sequence ID" value="KAK9860394.1"/>
    <property type="molecule type" value="Genomic_DNA"/>
</dbReference>
<dbReference type="InterPro" id="IPR036875">
    <property type="entry name" value="Znf_CCHC_sf"/>
</dbReference>
<keyword evidence="9" id="KW-0863">Zinc-finger</keyword>
<evidence type="ECO:0000256" key="8">
    <source>
        <dbReference type="ARBA" id="ARBA00023235"/>
    </source>
</evidence>
<evidence type="ECO:0000256" key="5">
    <source>
        <dbReference type="ARBA" id="ARBA00022840"/>
    </source>
</evidence>
<evidence type="ECO:0000313" key="12">
    <source>
        <dbReference type="EMBL" id="KAK9860394.1"/>
    </source>
</evidence>
<feature type="compositionally biased region" description="Low complexity" evidence="10">
    <location>
        <begin position="352"/>
        <end position="368"/>
    </location>
</feature>
<keyword evidence="9" id="KW-0479">Metal-binding</keyword>
<organism evidence="12 13">
    <name type="scientific">Apatococcus fuscideae</name>
    <dbReference type="NCBI Taxonomy" id="2026836"/>
    <lineage>
        <taxon>Eukaryota</taxon>
        <taxon>Viridiplantae</taxon>
        <taxon>Chlorophyta</taxon>
        <taxon>core chlorophytes</taxon>
        <taxon>Trebouxiophyceae</taxon>
        <taxon>Chlorellales</taxon>
        <taxon>Chlorellaceae</taxon>
        <taxon>Apatococcus</taxon>
    </lineage>
</organism>
<dbReference type="AlphaFoldDB" id="A0AAW1SW75"/>
<dbReference type="GO" id="GO:0003676">
    <property type="term" value="F:nucleic acid binding"/>
    <property type="evidence" value="ECO:0007669"/>
    <property type="project" value="InterPro"/>
</dbReference>
<keyword evidence="2" id="KW-0227">DNA damage</keyword>
<dbReference type="InterPro" id="IPR051055">
    <property type="entry name" value="PIF1_helicase"/>
</dbReference>
<evidence type="ECO:0000313" key="13">
    <source>
        <dbReference type="Proteomes" id="UP001485043"/>
    </source>
</evidence>
<evidence type="ECO:0000256" key="9">
    <source>
        <dbReference type="PROSITE-ProRule" id="PRU00047"/>
    </source>
</evidence>
<keyword evidence="9" id="KW-0862">Zinc</keyword>
<evidence type="ECO:0000256" key="7">
    <source>
        <dbReference type="ARBA" id="ARBA00023204"/>
    </source>
</evidence>
<proteinExistence type="predicted"/>
<dbReference type="PANTHER" id="PTHR47642:SF5">
    <property type="entry name" value="ATP-DEPENDENT DNA HELICASE"/>
    <property type="match status" value="1"/>
</dbReference>
<keyword evidence="4" id="KW-0347">Helicase</keyword>
<dbReference type="Gene3D" id="4.10.60.10">
    <property type="entry name" value="Zinc finger, CCHC-type"/>
    <property type="match status" value="1"/>
</dbReference>
<evidence type="ECO:0000256" key="10">
    <source>
        <dbReference type="SAM" id="MobiDB-lite"/>
    </source>
</evidence>
<keyword evidence="3" id="KW-0378">Hydrolase</keyword>
<dbReference type="PANTHER" id="PTHR47642">
    <property type="entry name" value="ATP-DEPENDENT DNA HELICASE"/>
    <property type="match status" value="1"/>
</dbReference>
<dbReference type="Pfam" id="PF00098">
    <property type="entry name" value="zf-CCHC"/>
    <property type="match status" value="1"/>
</dbReference>
<dbReference type="SMART" id="SM00343">
    <property type="entry name" value="ZnF_C2HC"/>
    <property type="match status" value="1"/>
</dbReference>
<comment type="caution">
    <text evidence="12">The sequence shown here is derived from an EMBL/GenBank/DDBJ whole genome shotgun (WGS) entry which is preliminary data.</text>
</comment>
<dbReference type="SUPFAM" id="SSF52540">
    <property type="entry name" value="P-loop containing nucleoside triphosphate hydrolases"/>
    <property type="match status" value="1"/>
</dbReference>
<dbReference type="SUPFAM" id="SSF57756">
    <property type="entry name" value="Retrovirus zinc finger-like domains"/>
    <property type="match status" value="1"/>
</dbReference>
<sequence length="458" mass="49272">MLLAVDHVQVWRQRDQQFVSILDRLRQGGPEGAQAVQELTSICQRPLPATNGVKPTQLFSRNADVDRVNTQELEALQGETVEMPGRDDVALGALDEDSSGNAEGRRQQLWRHEFFRDCLAPKAGSFKVGAQVMLLKNLELDCGERMLVNGSRGVITKFVGKAELLSDLMKGRVQLSQQWTQGARDSKVGEEVGRVEQMRSMLEQWPGTQVPYVRFLNRREEAVLPEKFSVDVPGLGSCIRVQIPLKLAWALTIHKCQGLTLDLAKVSLKNMFAEGQCYVALSRVRSMEGLQILDSSPDCVKASAVVRTFYQCLISGQEYEDGAWEAWQQKHPSQVNAATMAASSGTAGLGPQGEPSGSQGPGGRRAPASFASTPQGAAGGASRGSCFKCGGSDHWARDCPGSSGGGGGSSQGSSQRGRGLHSYFGAEARDVAPASNVGRVGTGPVTVQDDPCRTLQEV</sequence>
<dbReference type="GO" id="GO:0008270">
    <property type="term" value="F:zinc ion binding"/>
    <property type="evidence" value="ECO:0007669"/>
    <property type="project" value="UniProtKB-KW"/>
</dbReference>
<feature type="region of interest" description="Disordered" evidence="10">
    <location>
        <begin position="335"/>
        <end position="383"/>
    </location>
</feature>
<feature type="domain" description="CCHC-type" evidence="11">
    <location>
        <begin position="386"/>
        <end position="400"/>
    </location>
</feature>
<name>A0AAW1SW75_9CHLO</name>
<protein>
    <recommendedName>
        <fullName evidence="11">CCHC-type domain-containing protein</fullName>
    </recommendedName>
</protein>
<dbReference type="PROSITE" id="PS50158">
    <property type="entry name" value="ZF_CCHC"/>
    <property type="match status" value="1"/>
</dbReference>
<reference evidence="12 13" key="1">
    <citation type="journal article" date="2024" name="Nat. Commun.">
        <title>Phylogenomics reveals the evolutionary origins of lichenization in chlorophyte algae.</title>
        <authorList>
            <person name="Puginier C."/>
            <person name="Libourel C."/>
            <person name="Otte J."/>
            <person name="Skaloud P."/>
            <person name="Haon M."/>
            <person name="Grisel S."/>
            <person name="Petersen M."/>
            <person name="Berrin J.G."/>
            <person name="Delaux P.M."/>
            <person name="Dal Grande F."/>
            <person name="Keller J."/>
        </authorList>
    </citation>
    <scope>NUCLEOTIDE SEQUENCE [LARGE SCALE GENOMIC DNA]</scope>
    <source>
        <strain evidence="12 13">SAG 2523</strain>
    </source>
</reference>
<keyword evidence="5" id="KW-0067">ATP-binding</keyword>